<dbReference type="PANTHER" id="PTHR43544:SF32">
    <property type="entry name" value="CHAIN DEHYDROGENASE, PUTATIVE (AFU_ORTHOLOGUE AFUA_5G01530)-RELATED"/>
    <property type="match status" value="1"/>
</dbReference>
<dbReference type="EMBL" id="JABCIY010000244">
    <property type="protein sequence ID" value="KAF7186929.1"/>
    <property type="molecule type" value="Genomic_DNA"/>
</dbReference>
<dbReference type="OrthoDB" id="191139at2759"/>
<sequence>MASNKLLVLITGANQGLGYYAAAQMASKGTYHILLGSRSLKKAQTAIQTMKSDTSLSSPIDISNISPIEIDMTSDLSIQTAAQKLQETYGDVLDILMLNAGISRAVGIDSDLHVSSYPPKPGEPSLREQYTQQYDTNVFGNAVAIETFLPLLRNSTKAGGKRIAFTGSSTGSITASTRANHTKYYRIYRSSKSAVNMVMASYAHELESEGFVVGASCPGYCATNLNLHKGLKDPREGAKVIVHVATTASKEECHGKLVDADGVVPW</sequence>
<dbReference type="PRINTS" id="PR00081">
    <property type="entry name" value="GDHRDH"/>
</dbReference>
<proteinExistence type="inferred from homology"/>
<comment type="caution">
    <text evidence="2">The sequence shown here is derived from an EMBL/GenBank/DDBJ whole genome shotgun (WGS) entry which is preliminary data.</text>
</comment>
<protein>
    <submittedName>
        <fullName evidence="2">Short-chain dehydrogenase/reductase eupG</fullName>
    </submittedName>
</protein>
<dbReference type="GO" id="GO:0016491">
    <property type="term" value="F:oxidoreductase activity"/>
    <property type="evidence" value="ECO:0007669"/>
    <property type="project" value="TreeGrafter"/>
</dbReference>
<dbReference type="Proteomes" id="UP000660729">
    <property type="component" value="Unassembled WGS sequence"/>
</dbReference>
<dbReference type="GO" id="GO:0005737">
    <property type="term" value="C:cytoplasm"/>
    <property type="evidence" value="ECO:0007669"/>
    <property type="project" value="TreeGrafter"/>
</dbReference>
<evidence type="ECO:0000313" key="3">
    <source>
        <dbReference type="Proteomes" id="UP000660729"/>
    </source>
</evidence>
<comment type="similarity">
    <text evidence="1">Belongs to the short-chain dehydrogenases/reductases (SDR) family.</text>
</comment>
<evidence type="ECO:0000313" key="2">
    <source>
        <dbReference type="EMBL" id="KAF7186929.1"/>
    </source>
</evidence>
<dbReference type="AlphaFoldDB" id="A0A8H6VG67"/>
<dbReference type="InterPro" id="IPR051468">
    <property type="entry name" value="Fungal_SecMetab_SDRs"/>
</dbReference>
<dbReference type="InterPro" id="IPR002347">
    <property type="entry name" value="SDR_fam"/>
</dbReference>
<dbReference type="SUPFAM" id="SSF51735">
    <property type="entry name" value="NAD(P)-binding Rossmann-fold domains"/>
    <property type="match status" value="1"/>
</dbReference>
<evidence type="ECO:0000256" key="1">
    <source>
        <dbReference type="ARBA" id="ARBA00006484"/>
    </source>
</evidence>
<reference evidence="2" key="1">
    <citation type="submission" date="2020-04" db="EMBL/GenBank/DDBJ databases">
        <title>Draft genome resource of the tomato pathogen Pseudocercospora fuligena.</title>
        <authorList>
            <person name="Zaccaron A."/>
        </authorList>
    </citation>
    <scope>NUCLEOTIDE SEQUENCE</scope>
    <source>
        <strain evidence="2">PF001</strain>
    </source>
</reference>
<dbReference type="Pfam" id="PF00106">
    <property type="entry name" value="adh_short"/>
    <property type="match status" value="1"/>
</dbReference>
<gene>
    <name evidence="2" type="ORF">HII31_11723</name>
</gene>
<dbReference type="GO" id="GO:0019748">
    <property type="term" value="P:secondary metabolic process"/>
    <property type="evidence" value="ECO:0007669"/>
    <property type="project" value="TreeGrafter"/>
</dbReference>
<keyword evidence="3" id="KW-1185">Reference proteome</keyword>
<name>A0A8H6VG67_9PEZI</name>
<organism evidence="2 3">
    <name type="scientific">Pseudocercospora fuligena</name>
    <dbReference type="NCBI Taxonomy" id="685502"/>
    <lineage>
        <taxon>Eukaryota</taxon>
        <taxon>Fungi</taxon>
        <taxon>Dikarya</taxon>
        <taxon>Ascomycota</taxon>
        <taxon>Pezizomycotina</taxon>
        <taxon>Dothideomycetes</taxon>
        <taxon>Dothideomycetidae</taxon>
        <taxon>Mycosphaerellales</taxon>
        <taxon>Mycosphaerellaceae</taxon>
        <taxon>Pseudocercospora</taxon>
    </lineage>
</organism>
<dbReference type="PANTHER" id="PTHR43544">
    <property type="entry name" value="SHORT-CHAIN DEHYDROGENASE/REDUCTASE"/>
    <property type="match status" value="1"/>
</dbReference>
<accession>A0A8H6VG67</accession>
<dbReference type="InterPro" id="IPR036291">
    <property type="entry name" value="NAD(P)-bd_dom_sf"/>
</dbReference>
<dbReference type="Gene3D" id="3.40.50.720">
    <property type="entry name" value="NAD(P)-binding Rossmann-like Domain"/>
    <property type="match status" value="1"/>
</dbReference>